<dbReference type="eggNOG" id="COG0781">
    <property type="taxonomic scope" value="Bacteria"/>
</dbReference>
<dbReference type="GO" id="GO:0008649">
    <property type="term" value="F:rRNA methyltransferase activity"/>
    <property type="evidence" value="ECO:0007669"/>
    <property type="project" value="InterPro"/>
</dbReference>
<proteinExistence type="inferred from homology"/>
<evidence type="ECO:0000256" key="3">
    <source>
        <dbReference type="ARBA" id="ARBA00012140"/>
    </source>
</evidence>
<evidence type="ECO:0000259" key="14">
    <source>
        <dbReference type="PROSITE" id="PS51686"/>
    </source>
</evidence>
<protein>
    <recommendedName>
        <fullName evidence="3">16S rRNA (cytosine(967)-C(5))-methyltransferase</fullName>
        <ecNumber evidence="3">2.1.1.176</ecNumber>
    </recommendedName>
    <alternativeName>
        <fullName evidence="10">16S rRNA m5C967 methyltransferase</fullName>
    </alternativeName>
    <alternativeName>
        <fullName evidence="11">rRNA (cytosine-C(5)-)-methyltransferase RsmB</fullName>
    </alternativeName>
</protein>
<dbReference type="InterPro" id="IPR006027">
    <property type="entry name" value="NusB_RsmB_TIM44"/>
</dbReference>
<dbReference type="PANTHER" id="PTHR22807:SF53">
    <property type="entry name" value="RIBOSOMAL RNA SMALL SUBUNIT METHYLTRANSFERASE B-RELATED"/>
    <property type="match status" value="1"/>
</dbReference>
<gene>
    <name evidence="15" type="ORF">HMPREF0381_1161</name>
</gene>
<dbReference type="Gene3D" id="1.10.940.10">
    <property type="entry name" value="NusB-like"/>
    <property type="match status" value="1"/>
</dbReference>
<dbReference type="GO" id="GO:0006355">
    <property type="term" value="P:regulation of DNA-templated transcription"/>
    <property type="evidence" value="ECO:0007669"/>
    <property type="project" value="InterPro"/>
</dbReference>
<evidence type="ECO:0000256" key="7">
    <source>
        <dbReference type="ARBA" id="ARBA00022679"/>
    </source>
</evidence>
<keyword evidence="7 13" id="KW-0808">Transferase</keyword>
<dbReference type="PANTHER" id="PTHR22807">
    <property type="entry name" value="NOP2 YEAST -RELATED NOL1/NOP2/FMU SUN DOMAIN-CONTAINING"/>
    <property type="match status" value="1"/>
</dbReference>
<keyword evidence="5" id="KW-0698">rRNA processing</keyword>
<dbReference type="GO" id="GO:0003723">
    <property type="term" value="F:RNA binding"/>
    <property type="evidence" value="ECO:0007669"/>
    <property type="project" value="UniProtKB-UniRule"/>
</dbReference>
<dbReference type="Gene3D" id="3.40.50.150">
    <property type="entry name" value="Vaccinia Virus protein VP39"/>
    <property type="match status" value="1"/>
</dbReference>
<dbReference type="InterPro" id="IPR004573">
    <property type="entry name" value="rRNA_ssu_MeTfrase_B"/>
</dbReference>
<dbReference type="Pfam" id="PF22458">
    <property type="entry name" value="RsmF-B_ferredox"/>
    <property type="match status" value="1"/>
</dbReference>
<comment type="similarity">
    <text evidence="13">Belongs to the class I-like SAM-binding methyltransferase superfamily. RsmB/NOP family.</text>
</comment>
<dbReference type="InterPro" id="IPR001678">
    <property type="entry name" value="MeTrfase_RsmB-F_NOP2_dom"/>
</dbReference>
<evidence type="ECO:0000256" key="9">
    <source>
        <dbReference type="ARBA" id="ARBA00022884"/>
    </source>
</evidence>
<dbReference type="AlphaFoldDB" id="E6LMH6"/>
<dbReference type="InterPro" id="IPR035926">
    <property type="entry name" value="NusB-like_sf"/>
</dbReference>
<dbReference type="EC" id="2.1.1.176" evidence="3"/>
<comment type="caution">
    <text evidence="15">The sequence shown here is derived from an EMBL/GenBank/DDBJ whole genome shotgun (WGS) entry which is preliminary data.</text>
</comment>
<dbReference type="InterPro" id="IPR049560">
    <property type="entry name" value="MeTrfase_RsmB-F_NOP2_cat"/>
</dbReference>
<dbReference type="RefSeq" id="WP_008750928.1">
    <property type="nucleotide sequence ID" value="NZ_GL622296.1"/>
</dbReference>
<dbReference type="NCBIfam" id="NF011494">
    <property type="entry name" value="PRK14902.1"/>
    <property type="match status" value="1"/>
</dbReference>
<feature type="binding site" evidence="13">
    <location>
        <position position="304"/>
    </location>
    <ligand>
        <name>S-adenosyl-L-methionine</name>
        <dbReference type="ChEBI" id="CHEBI:59789"/>
    </ligand>
</feature>
<evidence type="ECO:0000256" key="2">
    <source>
        <dbReference type="ARBA" id="ARBA00004496"/>
    </source>
</evidence>
<dbReference type="Proteomes" id="UP000003434">
    <property type="component" value="Unassembled WGS sequence"/>
</dbReference>
<feature type="domain" description="SAM-dependent MTase RsmB/NOP-type" evidence="14">
    <location>
        <begin position="163"/>
        <end position="442"/>
    </location>
</feature>
<dbReference type="InterPro" id="IPR054728">
    <property type="entry name" value="RsmB-like_ferredoxin"/>
</dbReference>
<reference evidence="15 16" key="1">
    <citation type="submission" date="2010-12" db="EMBL/GenBank/DDBJ databases">
        <authorList>
            <person name="Muzny D."/>
            <person name="Qin X."/>
            <person name="Deng J."/>
            <person name="Jiang H."/>
            <person name="Liu Y."/>
            <person name="Qu J."/>
            <person name="Song X.-Z."/>
            <person name="Zhang L."/>
            <person name="Thornton R."/>
            <person name="Coyle M."/>
            <person name="Francisco L."/>
            <person name="Jackson L."/>
            <person name="Javaid M."/>
            <person name="Korchina V."/>
            <person name="Kovar C."/>
            <person name="Mata R."/>
            <person name="Mathew T."/>
            <person name="Ngo R."/>
            <person name="Nguyen L."/>
            <person name="Nguyen N."/>
            <person name="Okwuonu G."/>
            <person name="Ongeri F."/>
            <person name="Pham C."/>
            <person name="Simmons D."/>
            <person name="Wilczek-Boney K."/>
            <person name="Hale W."/>
            <person name="Jakkamsetti A."/>
            <person name="Pham P."/>
            <person name="Ruth R."/>
            <person name="San Lucas F."/>
            <person name="Warren J."/>
            <person name="Zhang J."/>
            <person name="Zhao Z."/>
            <person name="Zhou C."/>
            <person name="Zhu D."/>
            <person name="Lee S."/>
            <person name="Bess C."/>
            <person name="Blankenburg K."/>
            <person name="Forbes L."/>
            <person name="Fu Q."/>
            <person name="Gubbala S."/>
            <person name="Hirani K."/>
            <person name="Jayaseelan J.C."/>
            <person name="Lara F."/>
            <person name="Munidasa M."/>
            <person name="Palculict T."/>
            <person name="Patil S."/>
            <person name="Pu L.-L."/>
            <person name="Saada N."/>
            <person name="Tang L."/>
            <person name="Weissenberger G."/>
            <person name="Zhu Y."/>
            <person name="Hemphill L."/>
            <person name="Shang Y."/>
            <person name="Youmans B."/>
            <person name="Ayvaz T."/>
            <person name="Ross M."/>
            <person name="Santibanez J."/>
            <person name="Aqrawi P."/>
            <person name="Gross S."/>
            <person name="Joshi V."/>
            <person name="Fowler G."/>
            <person name="Nazareth L."/>
            <person name="Reid J."/>
            <person name="Worley K."/>
            <person name="Petrosino J."/>
            <person name="Highlander S."/>
            <person name="Gibbs R."/>
        </authorList>
    </citation>
    <scope>NUCLEOTIDE SEQUENCE [LARGE SCALE GENOMIC DNA]</scope>
    <source>
        <strain evidence="15 16">DSM 3986</strain>
    </source>
</reference>
<dbReference type="SUPFAM" id="SSF48013">
    <property type="entry name" value="NusB-like"/>
    <property type="match status" value="1"/>
</dbReference>
<comment type="subcellular location">
    <subcellularLocation>
        <location evidence="2">Cytoplasm</location>
    </subcellularLocation>
</comment>
<evidence type="ECO:0000313" key="15">
    <source>
        <dbReference type="EMBL" id="EFU76950.1"/>
    </source>
</evidence>
<keyword evidence="6 13" id="KW-0489">Methyltransferase</keyword>
<comment type="catalytic activity">
    <reaction evidence="12">
        <text>cytidine(967) in 16S rRNA + S-adenosyl-L-methionine = 5-methylcytidine(967) in 16S rRNA + S-adenosyl-L-homocysteine + H(+)</text>
        <dbReference type="Rhea" id="RHEA:42748"/>
        <dbReference type="Rhea" id="RHEA-COMP:10219"/>
        <dbReference type="Rhea" id="RHEA-COMP:10220"/>
        <dbReference type="ChEBI" id="CHEBI:15378"/>
        <dbReference type="ChEBI" id="CHEBI:57856"/>
        <dbReference type="ChEBI" id="CHEBI:59789"/>
        <dbReference type="ChEBI" id="CHEBI:74483"/>
        <dbReference type="ChEBI" id="CHEBI:82748"/>
        <dbReference type="EC" id="2.1.1.176"/>
    </reaction>
</comment>
<feature type="binding site" evidence="13">
    <location>
        <position position="321"/>
    </location>
    <ligand>
        <name>S-adenosyl-L-methionine</name>
        <dbReference type="ChEBI" id="CHEBI:59789"/>
    </ligand>
</feature>
<evidence type="ECO:0000256" key="10">
    <source>
        <dbReference type="ARBA" id="ARBA00030399"/>
    </source>
</evidence>
<evidence type="ECO:0000256" key="5">
    <source>
        <dbReference type="ARBA" id="ARBA00022552"/>
    </source>
</evidence>
<dbReference type="Pfam" id="PF01189">
    <property type="entry name" value="Methyltr_RsmB-F"/>
    <property type="match status" value="1"/>
</dbReference>
<evidence type="ECO:0000256" key="6">
    <source>
        <dbReference type="ARBA" id="ARBA00022603"/>
    </source>
</evidence>
<dbReference type="EMBL" id="AEPW01000048">
    <property type="protein sequence ID" value="EFU76950.1"/>
    <property type="molecule type" value="Genomic_DNA"/>
</dbReference>
<sequence>MEKTNIRTLILEALMLIDVEGEYSHKVIDMALEKYSYLSKADRGFFSKVVHGVVEYRLQLDFIIKKYNGGKRIKPVIREILRMAIYQILYMDRVPDRAIINEAVNLVKLRRLTALTGFVNGILRKISSEKETVSFDNIGIRYSMPEFLLDIIKENTGKYFDKTLEYFLEGRPVSIRVNTSKSKVTDVVKELEESNIRAERSSLNDAVLYIRGFDKVDDISVIKSGKCYITDVSSSMIAELIIPDNIKKVLDVCAAPGGKSFLLADKIDNEALIYSCDISENKVNLITENAKVQGFKNIIPLVADARVFNERFAESDLVVADLPCSGIGIIGKKPDIKYRLNAENMISLAILQKEILDNVSQYVKIGGELIFSTCTLNKAENEENVSLFLKNHSNFKAVDLTKRLKSILIEKFDKDELEKGYLKLIPGRDGCDGFFIAVFRRDDD</sequence>
<keyword evidence="4" id="KW-0963">Cytoplasm</keyword>
<keyword evidence="9 13" id="KW-0694">RNA-binding</keyword>
<evidence type="ECO:0000256" key="4">
    <source>
        <dbReference type="ARBA" id="ARBA00022490"/>
    </source>
</evidence>
<keyword evidence="8 13" id="KW-0949">S-adenosyl-L-methionine</keyword>
<dbReference type="InterPro" id="IPR029063">
    <property type="entry name" value="SAM-dependent_MTases_sf"/>
</dbReference>
<evidence type="ECO:0000256" key="1">
    <source>
        <dbReference type="ARBA" id="ARBA00002724"/>
    </source>
</evidence>
<dbReference type="HOGENOM" id="CLU_005316_0_1_9"/>
<evidence type="ECO:0000256" key="11">
    <source>
        <dbReference type="ARBA" id="ARBA00031088"/>
    </source>
</evidence>
<dbReference type="InterPro" id="IPR023267">
    <property type="entry name" value="RCMT"/>
</dbReference>
<dbReference type="Pfam" id="PF01029">
    <property type="entry name" value="NusB"/>
    <property type="match status" value="1"/>
</dbReference>
<accession>E6LMH6</accession>
<evidence type="ECO:0000313" key="16">
    <source>
        <dbReference type="Proteomes" id="UP000003434"/>
    </source>
</evidence>
<dbReference type="PRINTS" id="PR02008">
    <property type="entry name" value="RCMTFAMILY"/>
</dbReference>
<feature type="binding site" evidence="13">
    <location>
        <begin position="253"/>
        <end position="259"/>
    </location>
    <ligand>
        <name>S-adenosyl-L-methionine</name>
        <dbReference type="ChEBI" id="CHEBI:59789"/>
    </ligand>
</feature>
<dbReference type="eggNOG" id="COG0144">
    <property type="taxonomic scope" value="Bacteria"/>
</dbReference>
<evidence type="ECO:0000256" key="12">
    <source>
        <dbReference type="ARBA" id="ARBA00047283"/>
    </source>
</evidence>
<dbReference type="Gene3D" id="3.30.70.1170">
    <property type="entry name" value="Sun protein, domain 3"/>
    <property type="match status" value="1"/>
</dbReference>
<feature type="active site" description="Nucleophile" evidence="13">
    <location>
        <position position="374"/>
    </location>
</feature>
<dbReference type="GO" id="GO:0005737">
    <property type="term" value="C:cytoplasm"/>
    <property type="evidence" value="ECO:0007669"/>
    <property type="project" value="UniProtKB-SubCell"/>
</dbReference>
<feature type="binding site" evidence="13">
    <location>
        <position position="277"/>
    </location>
    <ligand>
        <name>S-adenosyl-L-methionine</name>
        <dbReference type="ChEBI" id="CHEBI:59789"/>
    </ligand>
</feature>
<organism evidence="15 16">
    <name type="scientific">Lachnoanaerobaculum saburreum DSM 3986</name>
    <dbReference type="NCBI Taxonomy" id="887325"/>
    <lineage>
        <taxon>Bacteria</taxon>
        <taxon>Bacillati</taxon>
        <taxon>Bacillota</taxon>
        <taxon>Clostridia</taxon>
        <taxon>Lachnospirales</taxon>
        <taxon>Lachnospiraceae</taxon>
        <taxon>Lachnoanaerobaculum</taxon>
    </lineage>
</organism>
<evidence type="ECO:0000256" key="8">
    <source>
        <dbReference type="ARBA" id="ARBA00022691"/>
    </source>
</evidence>
<dbReference type="NCBIfam" id="TIGR00563">
    <property type="entry name" value="rsmB"/>
    <property type="match status" value="1"/>
</dbReference>
<comment type="function">
    <text evidence="1">Specifically methylates the cytosine at position 967 (m5C967) of 16S rRNA.</text>
</comment>
<evidence type="ECO:0000256" key="13">
    <source>
        <dbReference type="PROSITE-ProRule" id="PRU01023"/>
    </source>
</evidence>
<dbReference type="SUPFAM" id="SSF53335">
    <property type="entry name" value="S-adenosyl-L-methionine-dependent methyltransferases"/>
    <property type="match status" value="1"/>
</dbReference>
<dbReference type="CDD" id="cd02440">
    <property type="entry name" value="AdoMet_MTases"/>
    <property type="match status" value="1"/>
</dbReference>
<name>E6LMH6_9FIRM</name>
<dbReference type="PROSITE" id="PS51686">
    <property type="entry name" value="SAM_MT_RSMB_NOP"/>
    <property type="match status" value="1"/>
</dbReference>